<dbReference type="KEGG" id="lbc:LACBIDRAFT_316713"/>
<evidence type="ECO:0000313" key="2">
    <source>
        <dbReference type="Proteomes" id="UP000001194"/>
    </source>
</evidence>
<gene>
    <name evidence="1" type="ORF">LACBIDRAFT_316713</name>
</gene>
<dbReference type="Proteomes" id="UP000001194">
    <property type="component" value="Unassembled WGS sequence"/>
</dbReference>
<organism evidence="2">
    <name type="scientific">Laccaria bicolor (strain S238N-H82 / ATCC MYA-4686)</name>
    <name type="common">Bicoloured deceiver</name>
    <name type="synonym">Laccaria laccata var. bicolor</name>
    <dbReference type="NCBI Taxonomy" id="486041"/>
    <lineage>
        <taxon>Eukaryota</taxon>
        <taxon>Fungi</taxon>
        <taxon>Dikarya</taxon>
        <taxon>Basidiomycota</taxon>
        <taxon>Agaricomycotina</taxon>
        <taxon>Agaricomycetes</taxon>
        <taxon>Agaricomycetidae</taxon>
        <taxon>Agaricales</taxon>
        <taxon>Agaricineae</taxon>
        <taxon>Hydnangiaceae</taxon>
        <taxon>Laccaria</taxon>
    </lineage>
</organism>
<keyword evidence="2" id="KW-1185">Reference proteome</keyword>
<dbReference type="InParanoid" id="B0E1H3"/>
<accession>B0E1H3</accession>
<protein>
    <submittedName>
        <fullName evidence="1">Predicted protein</fullName>
    </submittedName>
</protein>
<dbReference type="HOGENOM" id="CLU_1468415_0_0_1"/>
<dbReference type="AlphaFoldDB" id="B0E1H3"/>
<sequence>MRIWYIEKSRVHKPKEVKVRSMNWNFRMVAAVLKKKEVKEAQGILSTDGRIKFGTFQAGLNYVLEKMGEDEKEELKDIAIKWNSEGPPAEEKQRLSEKWAMKFCWTFAEKAWKQFGGRVYIFWGSWDTNGSLTVSKFDFNAEFGRGTSYRDIAHEGPMTDVTWGKYLQQCYDVEENPCTLPSPA</sequence>
<name>B0E1H3_LACBS</name>
<dbReference type="RefSeq" id="XP_001890047.1">
    <property type="nucleotide sequence ID" value="XM_001890012.1"/>
</dbReference>
<dbReference type="GeneID" id="6085678"/>
<evidence type="ECO:0000313" key="1">
    <source>
        <dbReference type="EMBL" id="EDQ99327.1"/>
    </source>
</evidence>
<proteinExistence type="predicted"/>
<reference evidence="1 2" key="1">
    <citation type="journal article" date="2008" name="Nature">
        <title>The genome of Laccaria bicolor provides insights into mycorrhizal symbiosis.</title>
        <authorList>
            <person name="Martin F."/>
            <person name="Aerts A."/>
            <person name="Ahren D."/>
            <person name="Brun A."/>
            <person name="Danchin E.G.J."/>
            <person name="Duchaussoy F."/>
            <person name="Gibon J."/>
            <person name="Kohler A."/>
            <person name="Lindquist E."/>
            <person name="Pereda V."/>
            <person name="Salamov A."/>
            <person name="Shapiro H.J."/>
            <person name="Wuyts J."/>
            <person name="Blaudez D."/>
            <person name="Buee M."/>
            <person name="Brokstein P."/>
            <person name="Canbaeck B."/>
            <person name="Cohen D."/>
            <person name="Courty P.E."/>
            <person name="Coutinho P.M."/>
            <person name="Delaruelle C."/>
            <person name="Detter J.C."/>
            <person name="Deveau A."/>
            <person name="DiFazio S."/>
            <person name="Duplessis S."/>
            <person name="Fraissinet-Tachet L."/>
            <person name="Lucic E."/>
            <person name="Frey-Klett P."/>
            <person name="Fourrey C."/>
            <person name="Feussner I."/>
            <person name="Gay G."/>
            <person name="Grimwood J."/>
            <person name="Hoegger P.J."/>
            <person name="Jain P."/>
            <person name="Kilaru S."/>
            <person name="Labbe J."/>
            <person name="Lin Y.C."/>
            <person name="Legue V."/>
            <person name="Le Tacon F."/>
            <person name="Marmeisse R."/>
            <person name="Melayah D."/>
            <person name="Montanini B."/>
            <person name="Muratet M."/>
            <person name="Nehls U."/>
            <person name="Niculita-Hirzel H."/>
            <person name="Oudot-Le Secq M.P."/>
            <person name="Peter M."/>
            <person name="Quesneville H."/>
            <person name="Rajashekar B."/>
            <person name="Reich M."/>
            <person name="Rouhier N."/>
            <person name="Schmutz J."/>
            <person name="Yin T."/>
            <person name="Chalot M."/>
            <person name="Henrissat B."/>
            <person name="Kuees U."/>
            <person name="Lucas S."/>
            <person name="Van de Peer Y."/>
            <person name="Podila G.K."/>
            <person name="Polle A."/>
            <person name="Pukkila P.J."/>
            <person name="Richardson P.M."/>
            <person name="Rouze P."/>
            <person name="Sanders I.R."/>
            <person name="Stajich J.E."/>
            <person name="Tunlid A."/>
            <person name="Tuskan G."/>
            <person name="Grigoriev I.V."/>
        </authorList>
    </citation>
    <scope>NUCLEOTIDE SEQUENCE [LARGE SCALE GENOMIC DNA]</scope>
    <source>
        <strain evidence="2">S238N-H82 / ATCC MYA-4686</strain>
    </source>
</reference>
<dbReference type="EMBL" id="DS547167">
    <property type="protein sequence ID" value="EDQ99327.1"/>
    <property type="molecule type" value="Genomic_DNA"/>
</dbReference>